<evidence type="ECO:0000256" key="1">
    <source>
        <dbReference type="SAM" id="MobiDB-lite"/>
    </source>
</evidence>
<feature type="region of interest" description="Disordered" evidence="1">
    <location>
        <begin position="38"/>
        <end position="58"/>
    </location>
</feature>
<dbReference type="HOGENOM" id="CLU_2968939_0_0_11"/>
<dbReference type="AlphaFoldDB" id="U1QQ79"/>
<name>U1QQ79_9ACTO</name>
<reference evidence="2 3" key="1">
    <citation type="submission" date="2013-06" db="EMBL/GenBank/DDBJ databases">
        <authorList>
            <person name="Weinstock G."/>
            <person name="Sodergren E."/>
            <person name="Lobos E.A."/>
            <person name="Fulton L."/>
            <person name="Fulton R."/>
            <person name="Courtney L."/>
            <person name="Fronick C."/>
            <person name="O'Laughlin M."/>
            <person name="Godfrey J."/>
            <person name="Wilson R.M."/>
            <person name="Miner T."/>
            <person name="Farmer C."/>
            <person name="Delehaunty K."/>
            <person name="Cordes M."/>
            <person name="Minx P."/>
            <person name="Tomlinson C."/>
            <person name="Chen J."/>
            <person name="Wollam A."/>
            <person name="Pepin K.H."/>
            <person name="Bhonagiri V."/>
            <person name="Zhang X."/>
            <person name="Warren W."/>
            <person name="Mitreva M."/>
            <person name="Mardis E.R."/>
            <person name="Wilson R.K."/>
        </authorList>
    </citation>
    <scope>NUCLEOTIDE SEQUENCE [LARGE SCALE GENOMIC DNA]</scope>
    <source>
        <strain evidence="2 3">F0510</strain>
    </source>
</reference>
<protein>
    <submittedName>
        <fullName evidence="2">Uncharacterized protein</fullName>
    </submittedName>
</protein>
<gene>
    <name evidence="2" type="ORF">HMPREF1549_00013</name>
</gene>
<dbReference type="Proteomes" id="UP000016498">
    <property type="component" value="Unassembled WGS sequence"/>
</dbReference>
<dbReference type="EMBL" id="AWSD01000003">
    <property type="protein sequence ID" value="ERH23819.1"/>
    <property type="molecule type" value="Genomic_DNA"/>
</dbReference>
<proteinExistence type="predicted"/>
<accession>U1QQ79</accession>
<sequence length="58" mass="5977">MAARLRWKSSTVTAVVYGGAEVVGGDCGQREAAEGSVMLSDASTGSGRRFDTARRLGA</sequence>
<evidence type="ECO:0000313" key="3">
    <source>
        <dbReference type="Proteomes" id="UP000016498"/>
    </source>
</evidence>
<comment type="caution">
    <text evidence="2">The sequence shown here is derived from an EMBL/GenBank/DDBJ whole genome shotgun (WGS) entry which is preliminary data.</text>
</comment>
<feature type="compositionally biased region" description="Basic and acidic residues" evidence="1">
    <location>
        <begin position="48"/>
        <end position="58"/>
    </location>
</feature>
<organism evidence="2 3">
    <name type="scientific">Actinomyces johnsonii F0510</name>
    <dbReference type="NCBI Taxonomy" id="1227262"/>
    <lineage>
        <taxon>Bacteria</taxon>
        <taxon>Bacillati</taxon>
        <taxon>Actinomycetota</taxon>
        <taxon>Actinomycetes</taxon>
        <taxon>Actinomycetales</taxon>
        <taxon>Actinomycetaceae</taxon>
        <taxon>Actinomyces</taxon>
    </lineage>
</organism>
<evidence type="ECO:0000313" key="2">
    <source>
        <dbReference type="EMBL" id="ERH23819.1"/>
    </source>
</evidence>